<gene>
    <name evidence="7" type="primary">NOP9</name>
    <name evidence="7" type="ORF">H4R18_000648</name>
</gene>
<dbReference type="SMART" id="SM00025">
    <property type="entry name" value="Pumilio"/>
    <property type="match status" value="5"/>
</dbReference>
<evidence type="ECO:0000256" key="2">
    <source>
        <dbReference type="ARBA" id="ARBA00022737"/>
    </source>
</evidence>
<feature type="repeat" description="Pumilio" evidence="5">
    <location>
        <begin position="587"/>
        <end position="622"/>
    </location>
</feature>
<name>A0A9W8LMQ2_9FUNG</name>
<dbReference type="InterPro" id="IPR011989">
    <property type="entry name" value="ARM-like"/>
</dbReference>
<dbReference type="Proteomes" id="UP001140217">
    <property type="component" value="Unassembled WGS sequence"/>
</dbReference>
<dbReference type="PANTHER" id="PTHR13102">
    <property type="entry name" value="NUCLEOLAR PROTEIN 9"/>
    <property type="match status" value="1"/>
</dbReference>
<dbReference type="GO" id="GO:0005730">
    <property type="term" value="C:nucleolus"/>
    <property type="evidence" value="ECO:0007669"/>
    <property type="project" value="TreeGrafter"/>
</dbReference>
<comment type="caution">
    <text evidence="7">The sequence shown here is derived from an EMBL/GenBank/DDBJ whole genome shotgun (WGS) entry which is preliminary data.</text>
</comment>
<dbReference type="OrthoDB" id="392571at2759"/>
<protein>
    <recommendedName>
        <fullName evidence="1">Nucleolar protein 9</fullName>
    </recommendedName>
    <alternativeName>
        <fullName evidence="3 4">Pumilio domain-containing protein NOP9</fullName>
    </alternativeName>
</protein>
<keyword evidence="2" id="KW-0677">Repeat</keyword>
<evidence type="ECO:0000313" key="7">
    <source>
        <dbReference type="EMBL" id="KAJ2785197.1"/>
    </source>
</evidence>
<dbReference type="PANTHER" id="PTHR13102:SF0">
    <property type="entry name" value="NUCLEOLAR PROTEIN 9"/>
    <property type="match status" value="1"/>
</dbReference>
<dbReference type="Gene3D" id="1.25.10.10">
    <property type="entry name" value="Leucine-rich Repeat Variant"/>
    <property type="match status" value="2"/>
</dbReference>
<dbReference type="Pfam" id="PF22493">
    <property type="entry name" value="PUF_NOP9"/>
    <property type="match status" value="1"/>
</dbReference>
<dbReference type="InterPro" id="IPR040000">
    <property type="entry name" value="NOP9"/>
</dbReference>
<evidence type="ECO:0000313" key="8">
    <source>
        <dbReference type="Proteomes" id="UP001140217"/>
    </source>
</evidence>
<evidence type="ECO:0000256" key="6">
    <source>
        <dbReference type="SAM" id="MobiDB-lite"/>
    </source>
</evidence>
<sequence>MGADAKRKTRRGKRGGEAKRQKNAGPQDPPAQPDSAPQPDSAQAAGYAAPPMDAADSVFYIDTAGGAGDSSVAEQEDKIAPASYGLVNPDLQKYLKSCEDMLDDPQFETPEDRDIFVSNVYTEIKNHELQLTTDHECSRILEKLFRASSEHQIRRFFAATREDTVRLAIHRFSSHTVQTLLLLSVVGLEREVRGETAGPAADAGGDESVRTEAPSFEQLVLGLAEALTPHWAMLMGNEYASHILRVLLLALSGKPVEDQANPRGSSIKSKRSAKYMEDRNGAPAGHRSLTVQRQVPASFGAAAGRLLDAANAAMSDMVARSFTSSPVGSPVLQLMLELDADRGVLEAPGSLLDKCLMGLVSSGAAASNPRRDAAIRMALEDVVGSHFLQKVAELASPELFQTLYDVHVGGDLKALALHPIANFVVQSMFANAKNGRQLTAMIAQAAPLVRDLLFGKRAGVVRALLASCSRLRTGYTEIMNALYAGLDASAPEQRRELVNLLAFLVTYAEFVRADYYQLPFNVQGALIIQAIVQLPGGGYEPVLESFLAQDAERRVSWCKDPSGSRIVEAILASGQIPQKAKRRVLHGYMGRLADIAADKYGSHVVDACWAAVDIDAREAIVRELVQSETRLQDSLFGRTVLRNCGAEQYKRRADEWRQRQRSAEKRRRMFKDIVDGDAPAATKNNGARRAPGTAKADEIDDLFGATQQMAALSGPSSKGGKATAPPRIDARGDKGLEAIMDAMSGAKRKKPKAKATAAAAATGDAPGAKKSKKAKDAARRERRAFAR</sequence>
<evidence type="ECO:0000256" key="1">
    <source>
        <dbReference type="ARBA" id="ARBA00016427"/>
    </source>
</evidence>
<dbReference type="EMBL" id="JANBUL010000014">
    <property type="protein sequence ID" value="KAJ2785197.1"/>
    <property type="molecule type" value="Genomic_DNA"/>
</dbReference>
<keyword evidence="8" id="KW-1185">Reference proteome</keyword>
<dbReference type="InterPro" id="IPR016024">
    <property type="entry name" value="ARM-type_fold"/>
</dbReference>
<feature type="compositionally biased region" description="Low complexity" evidence="6">
    <location>
        <begin position="33"/>
        <end position="49"/>
    </location>
</feature>
<feature type="region of interest" description="Disordered" evidence="6">
    <location>
        <begin position="1"/>
        <end position="49"/>
    </location>
</feature>
<dbReference type="AlphaFoldDB" id="A0A9W8LMQ2"/>
<evidence type="ECO:0000256" key="4">
    <source>
        <dbReference type="ARBA" id="ARBA00031929"/>
    </source>
</evidence>
<dbReference type="SUPFAM" id="SSF48371">
    <property type="entry name" value="ARM repeat"/>
    <property type="match status" value="2"/>
</dbReference>
<feature type="region of interest" description="Disordered" evidence="6">
    <location>
        <begin position="711"/>
        <end position="787"/>
    </location>
</feature>
<dbReference type="PROSITE" id="PS50302">
    <property type="entry name" value="PUM"/>
    <property type="match status" value="1"/>
</dbReference>
<evidence type="ECO:0000256" key="5">
    <source>
        <dbReference type="PROSITE-ProRule" id="PRU00317"/>
    </source>
</evidence>
<dbReference type="GO" id="GO:0030688">
    <property type="term" value="C:preribosome, small subunit precursor"/>
    <property type="evidence" value="ECO:0007669"/>
    <property type="project" value="TreeGrafter"/>
</dbReference>
<feature type="region of interest" description="Disordered" evidence="6">
    <location>
        <begin position="257"/>
        <end position="284"/>
    </location>
</feature>
<dbReference type="GO" id="GO:0000447">
    <property type="term" value="P:endonucleolytic cleavage in ITS1 to separate SSU-rRNA from 5.8S rRNA and LSU-rRNA from tricistronic rRNA transcript (SSU-rRNA, 5.8S rRNA, LSU-rRNA)"/>
    <property type="evidence" value="ECO:0007669"/>
    <property type="project" value="TreeGrafter"/>
</dbReference>
<proteinExistence type="predicted"/>
<dbReference type="GO" id="GO:0030686">
    <property type="term" value="C:90S preribosome"/>
    <property type="evidence" value="ECO:0007669"/>
    <property type="project" value="TreeGrafter"/>
</dbReference>
<evidence type="ECO:0000256" key="3">
    <source>
        <dbReference type="ARBA" id="ARBA00030932"/>
    </source>
</evidence>
<dbReference type="GO" id="GO:0000472">
    <property type="term" value="P:endonucleolytic cleavage to generate mature 5'-end of SSU-rRNA from (SSU-rRNA, 5.8S rRNA, LSU-rRNA)"/>
    <property type="evidence" value="ECO:0007669"/>
    <property type="project" value="TreeGrafter"/>
</dbReference>
<dbReference type="GO" id="GO:0003723">
    <property type="term" value="F:RNA binding"/>
    <property type="evidence" value="ECO:0007669"/>
    <property type="project" value="InterPro"/>
</dbReference>
<reference evidence="7" key="1">
    <citation type="submission" date="2022-07" db="EMBL/GenBank/DDBJ databases">
        <title>Phylogenomic reconstructions and comparative analyses of Kickxellomycotina fungi.</title>
        <authorList>
            <person name="Reynolds N.K."/>
            <person name="Stajich J.E."/>
            <person name="Barry K."/>
            <person name="Grigoriev I.V."/>
            <person name="Crous P."/>
            <person name="Smith M.E."/>
        </authorList>
    </citation>
    <scope>NUCLEOTIDE SEQUENCE</scope>
    <source>
        <strain evidence="7">NBRC 105414</strain>
    </source>
</reference>
<accession>A0A9W8LMQ2</accession>
<feature type="region of interest" description="Disordered" evidence="6">
    <location>
        <begin position="657"/>
        <end position="693"/>
    </location>
</feature>
<dbReference type="InterPro" id="IPR001313">
    <property type="entry name" value="Pumilio_RNA-bd_rpt"/>
</dbReference>
<organism evidence="7 8">
    <name type="scientific">Coemansia javaensis</name>
    <dbReference type="NCBI Taxonomy" id="2761396"/>
    <lineage>
        <taxon>Eukaryota</taxon>
        <taxon>Fungi</taxon>
        <taxon>Fungi incertae sedis</taxon>
        <taxon>Zoopagomycota</taxon>
        <taxon>Kickxellomycotina</taxon>
        <taxon>Kickxellomycetes</taxon>
        <taxon>Kickxellales</taxon>
        <taxon>Kickxellaceae</taxon>
        <taxon>Coemansia</taxon>
    </lineage>
</organism>
<feature type="compositionally biased region" description="Low complexity" evidence="6">
    <location>
        <begin position="754"/>
        <end position="768"/>
    </location>
</feature>
<dbReference type="GO" id="GO:0000056">
    <property type="term" value="P:ribosomal small subunit export from nucleus"/>
    <property type="evidence" value="ECO:0007669"/>
    <property type="project" value="TreeGrafter"/>
</dbReference>
<dbReference type="GO" id="GO:0000480">
    <property type="term" value="P:endonucleolytic cleavage in 5'-ETS of tricistronic rRNA transcript (SSU-rRNA, 5.8S rRNA, LSU-rRNA)"/>
    <property type="evidence" value="ECO:0007669"/>
    <property type="project" value="TreeGrafter"/>
</dbReference>